<dbReference type="EMBL" id="BAABFC010000029">
    <property type="protein sequence ID" value="GAA4504307.1"/>
    <property type="molecule type" value="Genomic_DNA"/>
</dbReference>
<comment type="similarity">
    <text evidence="1 5">Belongs to the AlaDH/PNT family.</text>
</comment>
<dbReference type="InterPro" id="IPR007698">
    <property type="entry name" value="AlaDH/PNT_NAD(H)-bd"/>
</dbReference>
<dbReference type="RefSeq" id="WP_345014958.1">
    <property type="nucleotide sequence ID" value="NZ_BAABFC010000029.1"/>
</dbReference>
<gene>
    <name evidence="8" type="primary">ald</name>
    <name evidence="8" type="ORF">GCM10023095_32020</name>
</gene>
<organism evidence="8 9">
    <name type="scientific">Pseudaeromonas paramecii</name>
    <dbReference type="NCBI Taxonomy" id="2138166"/>
    <lineage>
        <taxon>Bacteria</taxon>
        <taxon>Pseudomonadati</taxon>
        <taxon>Pseudomonadota</taxon>
        <taxon>Gammaproteobacteria</taxon>
        <taxon>Aeromonadales</taxon>
        <taxon>Aeromonadaceae</taxon>
        <taxon>Pseudaeromonas</taxon>
    </lineage>
</organism>
<comment type="caution">
    <text evidence="8">The sequence shown here is derived from an EMBL/GenBank/DDBJ whole genome shotgun (WGS) entry which is preliminary data.</text>
</comment>
<feature type="domain" description="Alanine dehydrogenase/pyridine nucleotide transhydrogenase NAD(H)-binding" evidence="6">
    <location>
        <begin position="149"/>
        <end position="297"/>
    </location>
</feature>
<dbReference type="Pfam" id="PF05222">
    <property type="entry name" value="AlaDh_PNT_N"/>
    <property type="match status" value="1"/>
</dbReference>
<name>A0ABP8QK34_9GAMM</name>
<evidence type="ECO:0000256" key="1">
    <source>
        <dbReference type="ARBA" id="ARBA00005689"/>
    </source>
</evidence>
<dbReference type="SMART" id="SM01003">
    <property type="entry name" value="AlaDh_PNT_N"/>
    <property type="match status" value="1"/>
</dbReference>
<evidence type="ECO:0000256" key="2">
    <source>
        <dbReference type="ARBA" id="ARBA00012897"/>
    </source>
</evidence>
<protein>
    <recommendedName>
        <fullName evidence="2 5">Alanine dehydrogenase</fullName>
        <ecNumber evidence="2 5">1.4.1.1</ecNumber>
    </recommendedName>
</protein>
<sequence length="370" mass="38314">MRVGIPKEIKAQEYRVGLAPAGVRELVARGHEVLVQCGAGAGIGVTDADYAAVGARLVGEAASLFAEAQLVVKVKEPQPEECGYLRPGQLLFTYLHLAAAPVLTQALCASGASCIAYETVTSPEGGLPLLAPMSEVAGRMAVQAGACYLEKPRQGRGVLLGGVPGVPPAEVLILGGGVVGSHAAMIACGMGARVRVLDRNLAVLRRLWRQFGNQLETEFATAEAVERHCLTADLVIGSVLVPGASTPRLVSRELVGRMQPGAVLVDVAIDQGGCFATSRPTTHGDPVYLVDQVLHYCVANMPGAVPRTATFALNHATLPFVLALADQGLDALRQDPHLAAGLNVHAGQITHGGVADSVGTSYIPPAQALS</sequence>
<dbReference type="Gene3D" id="3.40.50.720">
    <property type="entry name" value="NAD(P)-binding Rossmann-like Domain"/>
    <property type="match status" value="2"/>
</dbReference>
<evidence type="ECO:0000256" key="5">
    <source>
        <dbReference type="PIRNR" id="PIRNR000183"/>
    </source>
</evidence>
<dbReference type="SUPFAM" id="SSF52283">
    <property type="entry name" value="Formate/glycerate dehydrogenase catalytic domain-like"/>
    <property type="match status" value="1"/>
</dbReference>
<feature type="domain" description="Alanine dehydrogenase/pyridine nucleotide transhydrogenase N-terminal" evidence="7">
    <location>
        <begin position="4"/>
        <end position="137"/>
    </location>
</feature>
<dbReference type="PROSITE" id="PS00837">
    <property type="entry name" value="ALADH_PNT_2"/>
    <property type="match status" value="1"/>
</dbReference>
<dbReference type="Pfam" id="PF01262">
    <property type="entry name" value="AlaDh_PNT_C"/>
    <property type="match status" value="1"/>
</dbReference>
<dbReference type="SMART" id="SM01002">
    <property type="entry name" value="AlaDh_PNT_C"/>
    <property type="match status" value="1"/>
</dbReference>
<proteinExistence type="inferred from homology"/>
<dbReference type="PANTHER" id="PTHR42795">
    <property type="entry name" value="ALANINE DEHYDROGENASE"/>
    <property type="match status" value="1"/>
</dbReference>
<dbReference type="PANTHER" id="PTHR42795:SF1">
    <property type="entry name" value="ALANINE DEHYDROGENASE"/>
    <property type="match status" value="1"/>
</dbReference>
<evidence type="ECO:0000259" key="7">
    <source>
        <dbReference type="SMART" id="SM01003"/>
    </source>
</evidence>
<dbReference type="InterPro" id="IPR008141">
    <property type="entry name" value="Ala_DH"/>
</dbReference>
<keyword evidence="3 5" id="KW-0560">Oxidoreductase</keyword>
<dbReference type="NCBIfam" id="TIGR00518">
    <property type="entry name" value="alaDH"/>
    <property type="match status" value="1"/>
</dbReference>
<evidence type="ECO:0000313" key="8">
    <source>
        <dbReference type="EMBL" id="GAA4504307.1"/>
    </source>
</evidence>
<evidence type="ECO:0000256" key="4">
    <source>
        <dbReference type="ARBA" id="ARBA00023027"/>
    </source>
</evidence>
<evidence type="ECO:0000259" key="6">
    <source>
        <dbReference type="SMART" id="SM01002"/>
    </source>
</evidence>
<keyword evidence="4 5" id="KW-0520">NAD</keyword>
<dbReference type="EC" id="1.4.1.1" evidence="2 5"/>
<dbReference type="CDD" id="cd05305">
    <property type="entry name" value="L-AlaDH"/>
    <property type="match status" value="1"/>
</dbReference>
<dbReference type="PIRSF" id="PIRSF000183">
    <property type="entry name" value="Alanine_dh"/>
    <property type="match status" value="1"/>
</dbReference>
<dbReference type="SUPFAM" id="SSF51735">
    <property type="entry name" value="NAD(P)-binding Rossmann-fold domains"/>
    <property type="match status" value="1"/>
</dbReference>
<dbReference type="Proteomes" id="UP001501321">
    <property type="component" value="Unassembled WGS sequence"/>
</dbReference>
<comment type="catalytic activity">
    <reaction evidence="5">
        <text>L-alanine + NAD(+) + H2O = pyruvate + NH4(+) + NADH + H(+)</text>
        <dbReference type="Rhea" id="RHEA:18405"/>
        <dbReference type="ChEBI" id="CHEBI:15361"/>
        <dbReference type="ChEBI" id="CHEBI:15377"/>
        <dbReference type="ChEBI" id="CHEBI:15378"/>
        <dbReference type="ChEBI" id="CHEBI:28938"/>
        <dbReference type="ChEBI" id="CHEBI:57540"/>
        <dbReference type="ChEBI" id="CHEBI:57945"/>
        <dbReference type="ChEBI" id="CHEBI:57972"/>
        <dbReference type="EC" id="1.4.1.1"/>
    </reaction>
</comment>
<reference evidence="9" key="1">
    <citation type="journal article" date="2019" name="Int. J. Syst. Evol. Microbiol.">
        <title>The Global Catalogue of Microorganisms (GCM) 10K type strain sequencing project: providing services to taxonomists for standard genome sequencing and annotation.</title>
        <authorList>
            <consortium name="The Broad Institute Genomics Platform"/>
            <consortium name="The Broad Institute Genome Sequencing Center for Infectious Disease"/>
            <person name="Wu L."/>
            <person name="Ma J."/>
        </authorList>
    </citation>
    <scope>NUCLEOTIDE SEQUENCE [LARGE SCALE GENOMIC DNA]</scope>
    <source>
        <strain evidence="9">JCM 32226</strain>
    </source>
</reference>
<accession>A0ABP8QK34</accession>
<dbReference type="InterPro" id="IPR008143">
    <property type="entry name" value="Ala_DH/PNT_CS2"/>
</dbReference>
<keyword evidence="9" id="KW-1185">Reference proteome</keyword>
<evidence type="ECO:0000313" key="9">
    <source>
        <dbReference type="Proteomes" id="UP001501321"/>
    </source>
</evidence>
<dbReference type="InterPro" id="IPR036291">
    <property type="entry name" value="NAD(P)-bd_dom_sf"/>
</dbReference>
<dbReference type="InterPro" id="IPR007886">
    <property type="entry name" value="AlaDH/PNT_N"/>
</dbReference>
<evidence type="ECO:0000256" key="3">
    <source>
        <dbReference type="ARBA" id="ARBA00023002"/>
    </source>
</evidence>